<evidence type="ECO:0000256" key="4">
    <source>
        <dbReference type="ARBA" id="ARBA00023136"/>
    </source>
</evidence>
<comment type="caution">
    <text evidence="8">The sequence shown here is derived from an EMBL/GenBank/DDBJ whole genome shotgun (WGS) entry which is preliminary data.</text>
</comment>
<dbReference type="GO" id="GO:0007166">
    <property type="term" value="P:cell surface receptor signaling pathway"/>
    <property type="evidence" value="ECO:0007669"/>
    <property type="project" value="InterPro"/>
</dbReference>
<organism evidence="8 9">
    <name type="scientific">Meganyctiphanes norvegica</name>
    <name type="common">Northern krill</name>
    <name type="synonym">Thysanopoda norvegica</name>
    <dbReference type="NCBI Taxonomy" id="48144"/>
    <lineage>
        <taxon>Eukaryota</taxon>
        <taxon>Metazoa</taxon>
        <taxon>Ecdysozoa</taxon>
        <taxon>Arthropoda</taxon>
        <taxon>Crustacea</taxon>
        <taxon>Multicrustacea</taxon>
        <taxon>Malacostraca</taxon>
        <taxon>Eumalacostraca</taxon>
        <taxon>Eucarida</taxon>
        <taxon>Euphausiacea</taxon>
        <taxon>Euphausiidae</taxon>
        <taxon>Meganyctiphanes</taxon>
    </lineage>
</organism>
<feature type="transmembrane region" description="Helical" evidence="6">
    <location>
        <begin position="217"/>
        <end position="236"/>
    </location>
</feature>
<proteinExistence type="predicted"/>
<feature type="transmembrane region" description="Helical" evidence="6">
    <location>
        <begin position="107"/>
        <end position="127"/>
    </location>
</feature>
<dbReference type="PANTHER" id="PTHR12011:SF347">
    <property type="entry name" value="FI21270P1-RELATED"/>
    <property type="match status" value="1"/>
</dbReference>
<evidence type="ECO:0000259" key="7">
    <source>
        <dbReference type="PROSITE" id="PS50261"/>
    </source>
</evidence>
<feature type="non-terminal residue" evidence="8">
    <location>
        <position position="1"/>
    </location>
</feature>
<dbReference type="Proteomes" id="UP001497623">
    <property type="component" value="Unassembled WGS sequence"/>
</dbReference>
<reference evidence="8 9" key="1">
    <citation type="submission" date="2024-05" db="EMBL/GenBank/DDBJ databases">
        <authorList>
            <person name="Wallberg A."/>
        </authorList>
    </citation>
    <scope>NUCLEOTIDE SEQUENCE [LARGE SCALE GENOMIC DNA]</scope>
</reference>
<evidence type="ECO:0000256" key="5">
    <source>
        <dbReference type="SAM" id="MobiDB-lite"/>
    </source>
</evidence>
<feature type="domain" description="G-protein coupled receptors family 2 profile 2" evidence="7">
    <location>
        <begin position="3"/>
        <end position="239"/>
    </location>
</feature>
<name>A0AAV2QMZ5_MEGNR</name>
<dbReference type="AlphaFoldDB" id="A0AAV2QMZ5"/>
<dbReference type="InterPro" id="IPR000832">
    <property type="entry name" value="GPCR_2_secretin-like"/>
</dbReference>
<dbReference type="Gene3D" id="1.20.1070.10">
    <property type="entry name" value="Rhodopsin 7-helix transmembrane proteins"/>
    <property type="match status" value="1"/>
</dbReference>
<keyword evidence="3 6" id="KW-1133">Transmembrane helix</keyword>
<dbReference type="EMBL" id="CAXKWB010007895">
    <property type="protein sequence ID" value="CAL4088880.1"/>
    <property type="molecule type" value="Genomic_DNA"/>
</dbReference>
<feature type="transmembrane region" description="Helical" evidence="6">
    <location>
        <begin position="147"/>
        <end position="169"/>
    </location>
</feature>
<dbReference type="GO" id="GO:0005886">
    <property type="term" value="C:plasma membrane"/>
    <property type="evidence" value="ECO:0007669"/>
    <property type="project" value="TreeGrafter"/>
</dbReference>
<evidence type="ECO:0000313" key="9">
    <source>
        <dbReference type="Proteomes" id="UP001497623"/>
    </source>
</evidence>
<gene>
    <name evidence="8" type="ORF">MNOR_LOCUS13653</name>
</gene>
<dbReference type="PRINTS" id="PR00249">
    <property type="entry name" value="GPCRSECRETIN"/>
</dbReference>
<dbReference type="SUPFAM" id="SSF81321">
    <property type="entry name" value="Family A G protein-coupled receptor-like"/>
    <property type="match status" value="1"/>
</dbReference>
<keyword evidence="4 6" id="KW-0472">Membrane</keyword>
<feature type="transmembrane region" description="Helical" evidence="6">
    <location>
        <begin position="190"/>
        <end position="211"/>
    </location>
</feature>
<feature type="transmembrane region" description="Helical" evidence="6">
    <location>
        <begin position="6"/>
        <end position="29"/>
    </location>
</feature>
<evidence type="ECO:0000256" key="3">
    <source>
        <dbReference type="ARBA" id="ARBA00022989"/>
    </source>
</evidence>
<evidence type="ECO:0000256" key="1">
    <source>
        <dbReference type="ARBA" id="ARBA00004141"/>
    </source>
</evidence>
<accession>A0AAV2QMZ5</accession>
<dbReference type="Pfam" id="PF00002">
    <property type="entry name" value="7tm_2"/>
    <property type="match status" value="1"/>
</dbReference>
<protein>
    <recommendedName>
        <fullName evidence="7">G-protein coupled receptors family 2 profile 2 domain-containing protein</fullName>
    </recommendedName>
</protein>
<keyword evidence="2 6" id="KW-0812">Transmembrane</keyword>
<evidence type="ECO:0000256" key="2">
    <source>
        <dbReference type="ARBA" id="ARBA00022692"/>
    </source>
</evidence>
<feature type="transmembrane region" description="Helical" evidence="6">
    <location>
        <begin position="64"/>
        <end position="87"/>
    </location>
</feature>
<dbReference type="GO" id="GO:0004930">
    <property type="term" value="F:G protein-coupled receptor activity"/>
    <property type="evidence" value="ECO:0007669"/>
    <property type="project" value="InterPro"/>
</dbReference>
<dbReference type="InterPro" id="IPR017981">
    <property type="entry name" value="GPCR_2-like_7TM"/>
</dbReference>
<keyword evidence="9" id="KW-1185">Reference proteome</keyword>
<evidence type="ECO:0000313" key="8">
    <source>
        <dbReference type="EMBL" id="CAL4088880.1"/>
    </source>
</evidence>
<dbReference type="PANTHER" id="PTHR12011">
    <property type="entry name" value="ADHESION G-PROTEIN COUPLED RECEPTOR"/>
    <property type="match status" value="1"/>
</dbReference>
<comment type="subcellular location">
    <subcellularLocation>
        <location evidence="1">Membrane</location>
        <topology evidence="1">Multi-pass membrane protein</topology>
    </subcellularLocation>
</comment>
<evidence type="ECO:0000256" key="6">
    <source>
        <dbReference type="SAM" id="Phobius"/>
    </source>
</evidence>
<sequence length="291" mass="33199">VFMEYVTVIGCSMSIVCLAATIFCLMIFADIRSKMITKTRLNVCFCLMTAEIIMLTGLDKVEDVTGCIIIAALLHFFFLSTFMWAAIEGFYLYLKIIRVFPSVEPKLRTYILVGYTVPLLFVIITLASSLPDSYVGKYACWLGPIVIWAFAAPLGLIMIINIVIFILCMRAQWRTNSSDVQQNTKLLVKLRGSACIFFMLGITWITGFFYLHNQYLAIPFTILNSLQGVIIFLLLIPSDRIIRSRFKMLFSRWNVKEHQPLNTMTQGTRSTQSEMISRRQSSSTHVHNGYL</sequence>
<feature type="region of interest" description="Disordered" evidence="5">
    <location>
        <begin position="263"/>
        <end position="291"/>
    </location>
</feature>
<feature type="transmembrane region" description="Helical" evidence="6">
    <location>
        <begin position="41"/>
        <end position="58"/>
    </location>
</feature>
<dbReference type="PROSITE" id="PS50261">
    <property type="entry name" value="G_PROTEIN_RECEP_F2_4"/>
    <property type="match status" value="1"/>
</dbReference>